<dbReference type="Pfam" id="PF00383">
    <property type="entry name" value="dCMP_cyt_deam_1"/>
    <property type="match status" value="1"/>
</dbReference>
<dbReference type="InterPro" id="IPR016193">
    <property type="entry name" value="Cytidine_deaminase-like"/>
</dbReference>
<evidence type="ECO:0000256" key="1">
    <source>
        <dbReference type="ARBA" id="ARBA00001947"/>
    </source>
</evidence>
<sequence length="129" mass="14016">MIEQTLIKHAKVAMDNSYAPYSNFCVGAAIIDENQQVHSGCNVENAAYPLGVCAEGVAIANMVLSGSRVIKTIMLVSTGKLLVTPCGGCRQKIKEFSDASTQIMVYHNHEVTIFTMDDLLPHSFSSKHL</sequence>
<comment type="cofactor">
    <cofactor evidence="1">
        <name>Zn(2+)</name>
        <dbReference type="ChEBI" id="CHEBI:29105"/>
    </cofactor>
</comment>
<dbReference type="AlphaFoldDB" id="A0A3B0V5A8"/>
<dbReference type="InterPro" id="IPR002125">
    <property type="entry name" value="CMP_dCMP_dom"/>
</dbReference>
<dbReference type="SUPFAM" id="SSF53927">
    <property type="entry name" value="Cytidine deaminase-like"/>
    <property type="match status" value="1"/>
</dbReference>
<reference evidence="11" key="1">
    <citation type="submission" date="2018-06" db="EMBL/GenBank/DDBJ databases">
        <authorList>
            <person name="Zhirakovskaya E."/>
        </authorList>
    </citation>
    <scope>NUCLEOTIDE SEQUENCE</scope>
</reference>
<evidence type="ECO:0000256" key="3">
    <source>
        <dbReference type="ARBA" id="ARBA00006576"/>
    </source>
</evidence>
<evidence type="ECO:0000256" key="5">
    <source>
        <dbReference type="ARBA" id="ARBA00022723"/>
    </source>
</evidence>
<dbReference type="InterPro" id="IPR016192">
    <property type="entry name" value="APOBEC/CMP_deaminase_Zn-bd"/>
</dbReference>
<dbReference type="FunFam" id="3.40.140.10:FF:000008">
    <property type="entry name" value="Cytidine deaminase"/>
    <property type="match status" value="1"/>
</dbReference>
<dbReference type="InterPro" id="IPR050202">
    <property type="entry name" value="Cyt/Deoxycyt_deaminase"/>
</dbReference>
<evidence type="ECO:0000256" key="2">
    <source>
        <dbReference type="ARBA" id="ARBA00003949"/>
    </source>
</evidence>
<evidence type="ECO:0000256" key="7">
    <source>
        <dbReference type="ARBA" id="ARBA00022833"/>
    </source>
</evidence>
<dbReference type="GO" id="GO:0008270">
    <property type="term" value="F:zinc ion binding"/>
    <property type="evidence" value="ECO:0007669"/>
    <property type="project" value="InterPro"/>
</dbReference>
<keyword evidence="6 11" id="KW-0378">Hydrolase</keyword>
<evidence type="ECO:0000256" key="8">
    <source>
        <dbReference type="ARBA" id="ARBA00032005"/>
    </source>
</evidence>
<dbReference type="GO" id="GO:0055086">
    <property type="term" value="P:nucleobase-containing small molecule metabolic process"/>
    <property type="evidence" value="ECO:0007669"/>
    <property type="project" value="UniProtKB-ARBA"/>
</dbReference>
<proteinExistence type="inferred from homology"/>
<dbReference type="NCBIfam" id="TIGR01354">
    <property type="entry name" value="cyt_deam_tetra"/>
    <property type="match status" value="1"/>
</dbReference>
<evidence type="ECO:0000256" key="4">
    <source>
        <dbReference type="ARBA" id="ARBA00012783"/>
    </source>
</evidence>
<evidence type="ECO:0000259" key="10">
    <source>
        <dbReference type="PROSITE" id="PS51747"/>
    </source>
</evidence>
<organism evidence="11">
    <name type="scientific">hydrothermal vent metagenome</name>
    <dbReference type="NCBI Taxonomy" id="652676"/>
    <lineage>
        <taxon>unclassified sequences</taxon>
        <taxon>metagenomes</taxon>
        <taxon>ecological metagenomes</taxon>
    </lineage>
</organism>
<dbReference type="PANTHER" id="PTHR11644">
    <property type="entry name" value="CYTIDINE DEAMINASE"/>
    <property type="match status" value="1"/>
</dbReference>
<protein>
    <recommendedName>
        <fullName evidence="4">cytidine deaminase</fullName>
        <ecNumber evidence="4">3.5.4.5</ecNumber>
    </recommendedName>
    <alternativeName>
        <fullName evidence="8">Cytidine aminohydrolase</fullName>
    </alternativeName>
</protein>
<dbReference type="EMBL" id="UOEW01000211">
    <property type="protein sequence ID" value="VAW38718.1"/>
    <property type="molecule type" value="Genomic_DNA"/>
</dbReference>
<keyword evidence="5" id="KW-0479">Metal-binding</keyword>
<dbReference type="GO" id="GO:0042802">
    <property type="term" value="F:identical protein binding"/>
    <property type="evidence" value="ECO:0007669"/>
    <property type="project" value="UniProtKB-ARBA"/>
</dbReference>
<dbReference type="PROSITE" id="PS51747">
    <property type="entry name" value="CYT_DCMP_DEAMINASES_2"/>
    <property type="match status" value="1"/>
</dbReference>
<dbReference type="CDD" id="cd01283">
    <property type="entry name" value="cytidine_deaminase"/>
    <property type="match status" value="1"/>
</dbReference>
<dbReference type="Gene3D" id="3.40.140.10">
    <property type="entry name" value="Cytidine Deaminase, domain 2"/>
    <property type="match status" value="1"/>
</dbReference>
<dbReference type="EC" id="3.5.4.5" evidence="4"/>
<evidence type="ECO:0000313" key="11">
    <source>
        <dbReference type="EMBL" id="VAW38718.1"/>
    </source>
</evidence>
<dbReference type="NCBIfam" id="NF004064">
    <property type="entry name" value="PRK05578.1"/>
    <property type="match status" value="1"/>
</dbReference>
<feature type="domain" description="CMP/dCMP-type deaminase" evidence="10">
    <location>
        <begin position="1"/>
        <end position="127"/>
    </location>
</feature>
<dbReference type="GO" id="GO:0004126">
    <property type="term" value="F:cytidine deaminase activity"/>
    <property type="evidence" value="ECO:0007669"/>
    <property type="project" value="UniProtKB-EC"/>
</dbReference>
<evidence type="ECO:0000256" key="9">
    <source>
        <dbReference type="ARBA" id="ARBA00049558"/>
    </source>
</evidence>
<dbReference type="GO" id="GO:0005829">
    <property type="term" value="C:cytosol"/>
    <property type="evidence" value="ECO:0007669"/>
    <property type="project" value="TreeGrafter"/>
</dbReference>
<name>A0A3B0V5A8_9ZZZZ</name>
<comment type="function">
    <text evidence="2">This enzyme scavenges exogenous and endogenous cytidine and 2'-deoxycytidine for UMP synthesis.</text>
</comment>
<dbReference type="InterPro" id="IPR006262">
    <property type="entry name" value="Cyt_deam_tetra"/>
</dbReference>
<accession>A0A3B0V5A8</accession>
<keyword evidence="7" id="KW-0862">Zinc</keyword>
<comment type="catalytic activity">
    <reaction evidence="9">
        <text>cytidine + H2O + H(+) = uridine + NH4(+)</text>
        <dbReference type="Rhea" id="RHEA:16069"/>
        <dbReference type="ChEBI" id="CHEBI:15377"/>
        <dbReference type="ChEBI" id="CHEBI:15378"/>
        <dbReference type="ChEBI" id="CHEBI:16704"/>
        <dbReference type="ChEBI" id="CHEBI:17562"/>
        <dbReference type="ChEBI" id="CHEBI:28938"/>
        <dbReference type="EC" id="3.5.4.5"/>
    </reaction>
</comment>
<gene>
    <name evidence="11" type="ORF">MNBD_GAMMA01-773</name>
</gene>
<dbReference type="PANTHER" id="PTHR11644:SF2">
    <property type="entry name" value="CYTIDINE DEAMINASE"/>
    <property type="match status" value="1"/>
</dbReference>
<dbReference type="GO" id="GO:0072527">
    <property type="term" value="P:pyrimidine-containing compound metabolic process"/>
    <property type="evidence" value="ECO:0007669"/>
    <property type="project" value="UniProtKB-ARBA"/>
</dbReference>
<comment type="similarity">
    <text evidence="3">Belongs to the cytidine and deoxycytidylate deaminase family.</text>
</comment>
<dbReference type="PROSITE" id="PS00903">
    <property type="entry name" value="CYT_DCMP_DEAMINASES_1"/>
    <property type="match status" value="1"/>
</dbReference>
<evidence type="ECO:0000256" key="6">
    <source>
        <dbReference type="ARBA" id="ARBA00022801"/>
    </source>
</evidence>